<keyword evidence="2" id="KW-1185">Reference proteome</keyword>
<sequence length="149" mass="16840">MDTPPPFIKDMCVYHRCIHIGVAKQFLHGANIVTAFQQVGGKTVTEGMAAGVLMNAGLVNRLPDSFLNTAWLDRVAPSVTRHRIQRFDKAQACTVHQENGKQRRALQMRNDVGRFLSGKYNRQTFLTFGRNPLINHKTTFPRFSGHPNH</sequence>
<comment type="caution">
    <text evidence="1">The sequence shown here is derived from an EMBL/GenBank/DDBJ whole genome shotgun (WGS) entry which is preliminary data.</text>
</comment>
<dbReference type="EMBL" id="BMAT01011819">
    <property type="protein sequence ID" value="GFR79864.1"/>
    <property type="molecule type" value="Genomic_DNA"/>
</dbReference>
<evidence type="ECO:0000313" key="1">
    <source>
        <dbReference type="EMBL" id="GFR79864.1"/>
    </source>
</evidence>
<dbReference type="AlphaFoldDB" id="A0AAV4G3C0"/>
<organism evidence="1 2">
    <name type="scientific">Elysia marginata</name>
    <dbReference type="NCBI Taxonomy" id="1093978"/>
    <lineage>
        <taxon>Eukaryota</taxon>
        <taxon>Metazoa</taxon>
        <taxon>Spiralia</taxon>
        <taxon>Lophotrochozoa</taxon>
        <taxon>Mollusca</taxon>
        <taxon>Gastropoda</taxon>
        <taxon>Heterobranchia</taxon>
        <taxon>Euthyneura</taxon>
        <taxon>Panpulmonata</taxon>
        <taxon>Sacoglossa</taxon>
        <taxon>Placobranchoidea</taxon>
        <taxon>Plakobranchidae</taxon>
        <taxon>Elysia</taxon>
    </lineage>
</organism>
<protein>
    <submittedName>
        <fullName evidence="1">Uncharacterized protein</fullName>
    </submittedName>
</protein>
<proteinExistence type="predicted"/>
<dbReference type="Proteomes" id="UP000762676">
    <property type="component" value="Unassembled WGS sequence"/>
</dbReference>
<reference evidence="1 2" key="1">
    <citation type="journal article" date="2021" name="Elife">
        <title>Chloroplast acquisition without the gene transfer in kleptoplastic sea slugs, Plakobranchus ocellatus.</title>
        <authorList>
            <person name="Maeda T."/>
            <person name="Takahashi S."/>
            <person name="Yoshida T."/>
            <person name="Shimamura S."/>
            <person name="Takaki Y."/>
            <person name="Nagai Y."/>
            <person name="Toyoda A."/>
            <person name="Suzuki Y."/>
            <person name="Arimoto A."/>
            <person name="Ishii H."/>
            <person name="Satoh N."/>
            <person name="Nishiyama T."/>
            <person name="Hasebe M."/>
            <person name="Maruyama T."/>
            <person name="Minagawa J."/>
            <person name="Obokata J."/>
            <person name="Shigenobu S."/>
        </authorList>
    </citation>
    <scope>NUCLEOTIDE SEQUENCE [LARGE SCALE GENOMIC DNA]</scope>
</reference>
<gene>
    <name evidence="1" type="ORF">ElyMa_005886400</name>
</gene>
<evidence type="ECO:0000313" key="2">
    <source>
        <dbReference type="Proteomes" id="UP000762676"/>
    </source>
</evidence>
<accession>A0AAV4G3C0</accession>
<name>A0AAV4G3C0_9GAST</name>